<feature type="transmembrane region" description="Helical" evidence="1">
    <location>
        <begin position="21"/>
        <end position="37"/>
    </location>
</feature>
<dbReference type="OrthoDB" id="7571917at2"/>
<dbReference type="Proteomes" id="UP000274358">
    <property type="component" value="Unassembled WGS sequence"/>
</dbReference>
<evidence type="ECO:0000313" key="3">
    <source>
        <dbReference type="Proteomes" id="UP000274358"/>
    </source>
</evidence>
<gene>
    <name evidence="2" type="ORF">EKH80_23360</name>
</gene>
<proteinExistence type="predicted"/>
<accession>A0A3S0S6J0</accession>
<comment type="caution">
    <text evidence="2">The sequence shown here is derived from an EMBL/GenBank/DDBJ whole genome shotgun (WGS) entry which is preliminary data.</text>
</comment>
<name>A0A3S0S6J0_9GAMM</name>
<dbReference type="AlphaFoldDB" id="A0A3S0S6J0"/>
<evidence type="ECO:0000256" key="1">
    <source>
        <dbReference type="SAM" id="Phobius"/>
    </source>
</evidence>
<reference evidence="2 3" key="1">
    <citation type="submission" date="2018-12" db="EMBL/GenBank/DDBJ databases">
        <title>Dyella dinghuensis sp. nov. DHOA06 and Dyella choica sp. nov. 4M-K27, isolated from forest soil.</title>
        <authorList>
            <person name="Qiu L.-H."/>
            <person name="Gao Z.-H."/>
        </authorList>
    </citation>
    <scope>NUCLEOTIDE SEQUENCE [LARGE SCALE GENOMIC DNA]</scope>
    <source>
        <strain evidence="2 3">4M-K27</strain>
    </source>
</reference>
<feature type="transmembrane region" description="Helical" evidence="1">
    <location>
        <begin position="82"/>
        <end position="101"/>
    </location>
</feature>
<dbReference type="EMBL" id="RYYV01000047">
    <property type="protein sequence ID" value="RUL68653.1"/>
    <property type="molecule type" value="Genomic_DNA"/>
</dbReference>
<feature type="transmembrane region" description="Helical" evidence="1">
    <location>
        <begin position="57"/>
        <end position="76"/>
    </location>
</feature>
<evidence type="ECO:0000313" key="2">
    <source>
        <dbReference type="EMBL" id="RUL68653.1"/>
    </source>
</evidence>
<keyword evidence="3" id="KW-1185">Reference proteome</keyword>
<keyword evidence="1" id="KW-0472">Membrane</keyword>
<protein>
    <submittedName>
        <fullName evidence="2">Ammonium transporter</fullName>
    </submittedName>
</protein>
<keyword evidence="1" id="KW-1133">Transmembrane helix</keyword>
<organism evidence="2 3">
    <name type="scientific">Dyella choica</name>
    <dbReference type="NCBI Taxonomy" id="1927959"/>
    <lineage>
        <taxon>Bacteria</taxon>
        <taxon>Pseudomonadati</taxon>
        <taxon>Pseudomonadota</taxon>
        <taxon>Gammaproteobacteria</taxon>
        <taxon>Lysobacterales</taxon>
        <taxon>Rhodanobacteraceae</taxon>
        <taxon>Dyella</taxon>
    </lineage>
</organism>
<keyword evidence="1" id="KW-0812">Transmembrane</keyword>
<sequence>MIALAFGMTFANRLGYIDRDTVLRVVTGAIGLWLAWYGNRMPKAFVRSARGRQAQRVAAWSLVLSGLIYAGLWTFAPIPLAIWGGSGVVLAGIAVTFGYCLSPPAKARAD</sequence>